<dbReference type="OrthoDB" id="8118055at2759"/>
<evidence type="ECO:0000256" key="5">
    <source>
        <dbReference type="ARBA" id="ARBA00023157"/>
    </source>
</evidence>
<keyword evidence="4 9" id="KW-0378">Hydrolase</keyword>
<evidence type="ECO:0000256" key="4">
    <source>
        <dbReference type="ARBA" id="ARBA00022801"/>
    </source>
</evidence>
<dbReference type="EMBL" id="ML996298">
    <property type="protein sequence ID" value="KAF2728052.1"/>
    <property type="molecule type" value="Genomic_DNA"/>
</dbReference>
<dbReference type="AlphaFoldDB" id="A0A9P4UTP6"/>
<comment type="caution">
    <text evidence="10">The sequence shown here is derived from an EMBL/GenBank/DDBJ whole genome shotgun (WGS) entry which is preliminary data.</text>
</comment>
<evidence type="ECO:0000256" key="9">
    <source>
        <dbReference type="RuleBase" id="RU361193"/>
    </source>
</evidence>
<dbReference type="InterPro" id="IPR012341">
    <property type="entry name" value="6hp_glycosidase-like_sf"/>
</dbReference>
<dbReference type="PANTHER" id="PTHR11742:SF89">
    <property type="entry name" value="ALPHA-1,2-MANNOSIDASE"/>
    <property type="match status" value="1"/>
</dbReference>
<organism evidence="10 11">
    <name type="scientific">Polyplosphaeria fusca</name>
    <dbReference type="NCBI Taxonomy" id="682080"/>
    <lineage>
        <taxon>Eukaryota</taxon>
        <taxon>Fungi</taxon>
        <taxon>Dikarya</taxon>
        <taxon>Ascomycota</taxon>
        <taxon>Pezizomycotina</taxon>
        <taxon>Dothideomycetes</taxon>
        <taxon>Pleosporomycetidae</taxon>
        <taxon>Pleosporales</taxon>
        <taxon>Tetraplosphaeriaceae</taxon>
        <taxon>Polyplosphaeria</taxon>
    </lineage>
</organism>
<keyword evidence="9" id="KW-0326">Glycosidase</keyword>
<evidence type="ECO:0000256" key="3">
    <source>
        <dbReference type="ARBA" id="ARBA00007658"/>
    </source>
</evidence>
<keyword evidence="7" id="KW-0106">Calcium</keyword>
<keyword evidence="5 8" id="KW-1015">Disulfide bond</keyword>
<evidence type="ECO:0000313" key="10">
    <source>
        <dbReference type="EMBL" id="KAF2728052.1"/>
    </source>
</evidence>
<feature type="active site" evidence="6">
    <location>
        <position position="345"/>
    </location>
</feature>
<dbReference type="Proteomes" id="UP000799444">
    <property type="component" value="Unassembled WGS sequence"/>
</dbReference>
<dbReference type="GO" id="GO:0005509">
    <property type="term" value="F:calcium ion binding"/>
    <property type="evidence" value="ECO:0007669"/>
    <property type="project" value="InterPro"/>
</dbReference>
<feature type="active site" evidence="6">
    <location>
        <position position="504"/>
    </location>
</feature>
<evidence type="ECO:0000256" key="8">
    <source>
        <dbReference type="PIRSR" id="PIRSR601382-3"/>
    </source>
</evidence>
<sequence>MYASKRSSSFTRRPRSRSRSRWPTLVLLVFVGLVVVYRWPSTFFPSPRSSRFAAHQTSCPKKPPYPPIEPSPDVGFNWRSIATQHPVKTLAQLPKAWGKKELPRVQYAFEKEPEDLYAELMRGRRQAAVKAAFVRCWESYKERAWMQDELEPISGGSKTTFGGWGATLVDSLDTLWIMDLKSEFEEAVDAVTQIDFRPDGGELNMFETTIRYLGGLLAAYDLTDCKDGRLLEKALELGDMVYASFDTANRMPITRWSSEKASNGDPQYAASNGIIAEMASFSLEFTRLSQITGDMRYYDAVKRVADVLEAQQMETNLPGLWPVGINVAAPNLTESDHFSLGAMADSAYEYLPKTYQLLHGVGHDAAQYKTMFERAASAITQHLLFRPSTPDDADILIPTVVRARSPSTSFQDHTAQHLACFVGGMFALGGKLFSNATHVSLGRRLTDGCTWAYANAPNAIMPEIFTMSACPSLESPCPYREDEHSYQHPGFISVSDARYNLRPEAIESVFYLYRITGDSSYQDTAWDMFQAIDSLTRTEYGNAVLRDVMFGDGSEKEDRMETFWLGETLKYFWLVFSGPSVVSLDEWVLNTEAHPLRVRA</sequence>
<comment type="cofactor">
    <cofactor evidence="1 7">
        <name>Ca(2+)</name>
        <dbReference type="ChEBI" id="CHEBI:29108"/>
    </cofactor>
</comment>
<accession>A0A9P4UTP6</accession>
<proteinExistence type="inferred from homology"/>
<evidence type="ECO:0000313" key="11">
    <source>
        <dbReference type="Proteomes" id="UP000799444"/>
    </source>
</evidence>
<reference evidence="10" key="1">
    <citation type="journal article" date="2020" name="Stud. Mycol.">
        <title>101 Dothideomycetes genomes: a test case for predicting lifestyles and emergence of pathogens.</title>
        <authorList>
            <person name="Haridas S."/>
            <person name="Albert R."/>
            <person name="Binder M."/>
            <person name="Bloem J."/>
            <person name="Labutti K."/>
            <person name="Salamov A."/>
            <person name="Andreopoulos B."/>
            <person name="Baker S."/>
            <person name="Barry K."/>
            <person name="Bills G."/>
            <person name="Bluhm B."/>
            <person name="Cannon C."/>
            <person name="Castanera R."/>
            <person name="Culley D."/>
            <person name="Daum C."/>
            <person name="Ezra D."/>
            <person name="Gonzalez J."/>
            <person name="Henrissat B."/>
            <person name="Kuo A."/>
            <person name="Liang C."/>
            <person name="Lipzen A."/>
            <person name="Lutzoni F."/>
            <person name="Magnuson J."/>
            <person name="Mondo S."/>
            <person name="Nolan M."/>
            <person name="Ohm R."/>
            <person name="Pangilinan J."/>
            <person name="Park H.-J."/>
            <person name="Ramirez L."/>
            <person name="Alfaro M."/>
            <person name="Sun H."/>
            <person name="Tritt A."/>
            <person name="Yoshinaga Y."/>
            <person name="Zwiers L.-H."/>
            <person name="Turgeon B."/>
            <person name="Goodwin S."/>
            <person name="Spatafora J."/>
            <person name="Crous P."/>
            <person name="Grigoriev I."/>
        </authorList>
    </citation>
    <scope>NUCLEOTIDE SEQUENCE</scope>
    <source>
        <strain evidence="10">CBS 125425</strain>
    </source>
</reference>
<name>A0A9P4UTP6_9PLEO</name>
<feature type="active site" evidence="6">
    <location>
        <position position="463"/>
    </location>
</feature>
<dbReference type="Pfam" id="PF01532">
    <property type="entry name" value="Glyco_hydro_47"/>
    <property type="match status" value="1"/>
</dbReference>
<feature type="binding site" evidence="7">
    <location>
        <position position="591"/>
    </location>
    <ligand>
        <name>Ca(2+)</name>
        <dbReference type="ChEBI" id="CHEBI:29108"/>
    </ligand>
</feature>
<dbReference type="SUPFAM" id="SSF48225">
    <property type="entry name" value="Seven-hairpin glycosidases"/>
    <property type="match status" value="1"/>
</dbReference>
<dbReference type="EC" id="3.2.1.-" evidence="9"/>
<comment type="similarity">
    <text evidence="3 9">Belongs to the glycosyl hydrolase 47 family.</text>
</comment>
<gene>
    <name evidence="10" type="ORF">EJ04DRAFT_516874</name>
</gene>
<dbReference type="InterPro" id="IPR036026">
    <property type="entry name" value="Seven-hairpin_glycosidases"/>
</dbReference>
<evidence type="ECO:0000256" key="6">
    <source>
        <dbReference type="PIRSR" id="PIRSR601382-1"/>
    </source>
</evidence>
<dbReference type="PANTHER" id="PTHR11742">
    <property type="entry name" value="MANNOSYL-OLIGOSACCHARIDE ALPHA-1,2-MANNOSIDASE-RELATED"/>
    <property type="match status" value="1"/>
</dbReference>
<dbReference type="PRINTS" id="PR00747">
    <property type="entry name" value="GLYHDRLASE47"/>
</dbReference>
<dbReference type="FunFam" id="1.50.10.10:FF:000037">
    <property type="entry name" value="alpha-1,2-Mannosidase"/>
    <property type="match status" value="1"/>
</dbReference>
<dbReference type="GO" id="GO:0004571">
    <property type="term" value="F:mannosyl-oligosaccharide 1,2-alpha-mannosidase activity"/>
    <property type="evidence" value="ECO:0007669"/>
    <property type="project" value="InterPro"/>
</dbReference>
<dbReference type="GO" id="GO:0005783">
    <property type="term" value="C:endoplasmic reticulum"/>
    <property type="evidence" value="ECO:0007669"/>
    <property type="project" value="TreeGrafter"/>
</dbReference>
<evidence type="ECO:0000256" key="1">
    <source>
        <dbReference type="ARBA" id="ARBA00001913"/>
    </source>
</evidence>
<dbReference type="Gene3D" id="1.50.10.10">
    <property type="match status" value="1"/>
</dbReference>
<comment type="pathway">
    <text evidence="2">Protein modification; protein glycosylation.</text>
</comment>
<keyword evidence="11" id="KW-1185">Reference proteome</keyword>
<dbReference type="GO" id="GO:0036503">
    <property type="term" value="P:ERAD pathway"/>
    <property type="evidence" value="ECO:0007669"/>
    <property type="project" value="UniProtKB-ARBA"/>
</dbReference>
<feature type="active site" description="Proton donor" evidence="6">
    <location>
        <position position="207"/>
    </location>
</feature>
<evidence type="ECO:0000256" key="7">
    <source>
        <dbReference type="PIRSR" id="PIRSR601382-2"/>
    </source>
</evidence>
<keyword evidence="7" id="KW-0479">Metal-binding</keyword>
<dbReference type="InterPro" id="IPR001382">
    <property type="entry name" value="Glyco_hydro_47"/>
</dbReference>
<evidence type="ECO:0000256" key="2">
    <source>
        <dbReference type="ARBA" id="ARBA00004922"/>
    </source>
</evidence>
<feature type="disulfide bond" evidence="8">
    <location>
        <begin position="420"/>
        <end position="449"/>
    </location>
</feature>
<dbReference type="GO" id="GO:0005975">
    <property type="term" value="P:carbohydrate metabolic process"/>
    <property type="evidence" value="ECO:0007669"/>
    <property type="project" value="InterPro"/>
</dbReference>
<protein>
    <recommendedName>
        <fullName evidence="9">alpha-1,2-Mannosidase</fullName>
        <ecNumber evidence="9">3.2.1.-</ecNumber>
    </recommendedName>
</protein>
<dbReference type="GO" id="GO:0016020">
    <property type="term" value="C:membrane"/>
    <property type="evidence" value="ECO:0007669"/>
    <property type="project" value="InterPro"/>
</dbReference>
<dbReference type="InterPro" id="IPR050749">
    <property type="entry name" value="Glycosyl_Hydrolase_47"/>
</dbReference>